<reference evidence="1" key="1">
    <citation type="submission" date="2022-07" db="EMBL/GenBank/DDBJ databases">
        <title>Genome Sequence of Lecanicillium saksenae.</title>
        <authorList>
            <person name="Buettner E."/>
        </authorList>
    </citation>
    <scope>NUCLEOTIDE SEQUENCE</scope>
    <source>
        <strain evidence="1">VT-O1</strain>
    </source>
</reference>
<proteinExistence type="predicted"/>
<dbReference type="Proteomes" id="UP001148737">
    <property type="component" value="Unassembled WGS sequence"/>
</dbReference>
<protein>
    <submittedName>
        <fullName evidence="1">Uncharacterized protein</fullName>
    </submittedName>
</protein>
<accession>A0ACC1QRX9</accession>
<dbReference type="EMBL" id="JANAKD010001000">
    <property type="protein sequence ID" value="KAJ3484794.1"/>
    <property type="molecule type" value="Genomic_DNA"/>
</dbReference>
<keyword evidence="2" id="KW-1185">Reference proteome</keyword>
<comment type="caution">
    <text evidence="1">The sequence shown here is derived from an EMBL/GenBank/DDBJ whole genome shotgun (WGS) entry which is preliminary data.</text>
</comment>
<name>A0ACC1QRX9_9HYPO</name>
<sequence>MRGEPAAVSLLQGTATVRLTIADEGGIGEDTLLQEVPPARGNSHEMTPMDESCARSPSGFSKAVQIELTPQRKGPDSTRRKNGFQELAPEDEKNQRLNSVLVLKTDTGNDACVGEDDEWQRRTASSIPCRDGGGRLASSVLDCGLLEKGPGAVQRGVSG</sequence>
<organism evidence="1 2">
    <name type="scientific">Lecanicillium saksenae</name>
    <dbReference type="NCBI Taxonomy" id="468837"/>
    <lineage>
        <taxon>Eukaryota</taxon>
        <taxon>Fungi</taxon>
        <taxon>Dikarya</taxon>
        <taxon>Ascomycota</taxon>
        <taxon>Pezizomycotina</taxon>
        <taxon>Sordariomycetes</taxon>
        <taxon>Hypocreomycetidae</taxon>
        <taxon>Hypocreales</taxon>
        <taxon>Cordycipitaceae</taxon>
        <taxon>Lecanicillium</taxon>
    </lineage>
</organism>
<gene>
    <name evidence="1" type="ORF">NLG97_g6969</name>
</gene>
<evidence type="ECO:0000313" key="1">
    <source>
        <dbReference type="EMBL" id="KAJ3484794.1"/>
    </source>
</evidence>
<evidence type="ECO:0000313" key="2">
    <source>
        <dbReference type="Proteomes" id="UP001148737"/>
    </source>
</evidence>